<accession>A0ABY4ZUM8</accession>
<dbReference type="EMBL" id="CP096040">
    <property type="protein sequence ID" value="USQ96405.1"/>
    <property type="molecule type" value="Genomic_DNA"/>
</dbReference>
<keyword evidence="4" id="KW-1185">Reference proteome</keyword>
<name>A0ABY4ZUM8_9CAUL</name>
<keyword evidence="1" id="KW-0732">Signal</keyword>
<dbReference type="Proteomes" id="UP001057520">
    <property type="component" value="Chromosome"/>
</dbReference>
<dbReference type="PANTHER" id="PTHR34406:SF1">
    <property type="entry name" value="PROTEIN YCEI"/>
    <property type="match status" value="1"/>
</dbReference>
<feature type="signal peptide" evidence="1">
    <location>
        <begin position="1"/>
        <end position="22"/>
    </location>
</feature>
<dbReference type="SUPFAM" id="SSF101874">
    <property type="entry name" value="YceI-like"/>
    <property type="match status" value="1"/>
</dbReference>
<feature type="chain" id="PRO_5045306861" evidence="1">
    <location>
        <begin position="23"/>
        <end position="210"/>
    </location>
</feature>
<dbReference type="InterPro" id="IPR036761">
    <property type="entry name" value="TTHA0802/YceI-like_sf"/>
</dbReference>
<dbReference type="PANTHER" id="PTHR34406">
    <property type="entry name" value="PROTEIN YCEI"/>
    <property type="match status" value="1"/>
</dbReference>
<evidence type="ECO:0000313" key="4">
    <source>
        <dbReference type="Proteomes" id="UP001057520"/>
    </source>
</evidence>
<dbReference type="Gene3D" id="2.40.128.110">
    <property type="entry name" value="Lipid/polyisoprenoid-binding, YceI-like"/>
    <property type="match status" value="1"/>
</dbReference>
<reference evidence="3 4" key="1">
    <citation type="submission" date="2022-04" db="EMBL/GenBank/DDBJ databases">
        <title>Genome sequence of soybean root-associated Caulobacter segnis RL271.</title>
        <authorList>
            <person name="Longley R."/>
            <person name="Bonito G."/>
            <person name="Trigodet F."/>
            <person name="Crosson S."/>
            <person name="Fiebig A."/>
        </authorList>
    </citation>
    <scope>NUCLEOTIDE SEQUENCE [LARGE SCALE GENOMIC DNA]</scope>
    <source>
        <strain evidence="3 4">RL271</strain>
    </source>
</reference>
<protein>
    <submittedName>
        <fullName evidence="3">YceI family protein</fullName>
    </submittedName>
</protein>
<evidence type="ECO:0000313" key="3">
    <source>
        <dbReference type="EMBL" id="USQ96405.1"/>
    </source>
</evidence>
<dbReference type="SMART" id="SM00867">
    <property type="entry name" value="YceI"/>
    <property type="match status" value="1"/>
</dbReference>
<dbReference type="InterPro" id="IPR007372">
    <property type="entry name" value="Lipid/polyisoprenoid-bd_YceI"/>
</dbReference>
<proteinExistence type="predicted"/>
<dbReference type="Pfam" id="PF04264">
    <property type="entry name" value="YceI"/>
    <property type="match status" value="1"/>
</dbReference>
<feature type="domain" description="Lipid/polyisoprenoid-binding YceI-like" evidence="2">
    <location>
        <begin position="38"/>
        <end position="208"/>
    </location>
</feature>
<gene>
    <name evidence="3" type="ORF">MZV50_02045</name>
</gene>
<evidence type="ECO:0000259" key="2">
    <source>
        <dbReference type="SMART" id="SM00867"/>
    </source>
</evidence>
<sequence>MIRPYAYAALAVALFTAPAALAAPGVSSTKPADLPAGHYVLDKTHAVLTAKLKHMGFSNYTLRFTKLDADFTYDPKAPEASKINVTVDPASLDTATGADAFGLKFNKELIGDGWLEAAKYPTITFVSTAVNVGDGQHGSVTGDLTFHGVTKPVVLDVTFNGVGSGMNPLQTRTGFSATTTIKRSDFGVGKYVPLISDDVTLNIEVEFEKK</sequence>
<organism evidence="3 4">
    <name type="scientific">Caulobacter segnis</name>
    <dbReference type="NCBI Taxonomy" id="88688"/>
    <lineage>
        <taxon>Bacteria</taxon>
        <taxon>Pseudomonadati</taxon>
        <taxon>Pseudomonadota</taxon>
        <taxon>Alphaproteobacteria</taxon>
        <taxon>Caulobacterales</taxon>
        <taxon>Caulobacteraceae</taxon>
        <taxon>Caulobacter</taxon>
    </lineage>
</organism>
<evidence type="ECO:0000256" key="1">
    <source>
        <dbReference type="SAM" id="SignalP"/>
    </source>
</evidence>